<comment type="similarity">
    <text evidence="1">Belongs to the universal ribosomal protein uL24 family.</text>
</comment>
<proteinExistence type="inferred from homology"/>
<dbReference type="GO" id="GO:0005840">
    <property type="term" value="C:ribosome"/>
    <property type="evidence" value="ECO:0007669"/>
    <property type="project" value="UniProtKB-KW"/>
</dbReference>
<sequence>QVEVLTGSDKGKIGTISRIYDDTNLCIVKGLNLKFKLEEEAIDCEEKPLLVTSEVALIDPAEQTKTDVEWRYTADGERVRVSLKSGRIIPLSATYNNTEYDGVDKAAYKDSEKDTPDKELRNVTYIPKLSTFEEDIMQEMGIVETRVRQKKYWY</sequence>
<reference evidence="8 9" key="1">
    <citation type="journal article" date="2013" name="Nature">
        <title>Insights into bilaterian evolution from three spiralian genomes.</title>
        <authorList>
            <person name="Simakov O."/>
            <person name="Marletaz F."/>
            <person name="Cho S.J."/>
            <person name="Edsinger-Gonzales E."/>
            <person name="Havlak P."/>
            <person name="Hellsten U."/>
            <person name="Kuo D.H."/>
            <person name="Larsson T."/>
            <person name="Lv J."/>
            <person name="Arendt D."/>
            <person name="Savage R."/>
            <person name="Osoegawa K."/>
            <person name="de Jong P."/>
            <person name="Grimwood J."/>
            <person name="Chapman J.A."/>
            <person name="Shapiro H."/>
            <person name="Aerts A."/>
            <person name="Otillar R.P."/>
            <person name="Terry A.Y."/>
            <person name="Boore J.L."/>
            <person name="Grigoriev I.V."/>
            <person name="Lindberg D.R."/>
            <person name="Seaver E.C."/>
            <person name="Weisblat D.A."/>
            <person name="Putnam N.H."/>
            <person name="Rokhsar D.S."/>
        </authorList>
    </citation>
    <scope>NUCLEOTIDE SEQUENCE [LARGE SCALE GENOMIC DNA]</scope>
</reference>
<feature type="domain" description="KOW" evidence="6">
    <location>
        <begin position="2"/>
        <end position="24"/>
    </location>
</feature>
<protein>
    <recommendedName>
        <fullName evidence="4">Large ribosomal subunit protein uL24m</fullName>
    </recommendedName>
    <alternativeName>
        <fullName evidence="5">39S ribosomal protein L24, mitochondrial</fullName>
    </alternativeName>
</protein>
<dbReference type="InterPro" id="IPR005824">
    <property type="entry name" value="KOW"/>
</dbReference>
<evidence type="ECO:0000256" key="2">
    <source>
        <dbReference type="ARBA" id="ARBA00022980"/>
    </source>
</evidence>
<dbReference type="EMBL" id="KB202567">
    <property type="protein sequence ID" value="ESO89664.1"/>
    <property type="molecule type" value="Genomic_DNA"/>
</dbReference>
<dbReference type="Proteomes" id="UP000030746">
    <property type="component" value="Unassembled WGS sequence"/>
</dbReference>
<dbReference type="GO" id="GO:1990904">
    <property type="term" value="C:ribonucleoprotein complex"/>
    <property type="evidence" value="ECO:0007669"/>
    <property type="project" value="UniProtKB-KW"/>
</dbReference>
<dbReference type="GO" id="GO:0003735">
    <property type="term" value="F:structural constituent of ribosome"/>
    <property type="evidence" value="ECO:0007669"/>
    <property type="project" value="InterPro"/>
</dbReference>
<dbReference type="CTD" id="20232441"/>
<organism evidence="8 9">
    <name type="scientific">Lottia gigantea</name>
    <name type="common">Giant owl limpet</name>
    <dbReference type="NCBI Taxonomy" id="225164"/>
    <lineage>
        <taxon>Eukaryota</taxon>
        <taxon>Metazoa</taxon>
        <taxon>Spiralia</taxon>
        <taxon>Lophotrochozoa</taxon>
        <taxon>Mollusca</taxon>
        <taxon>Gastropoda</taxon>
        <taxon>Patellogastropoda</taxon>
        <taxon>Lottioidea</taxon>
        <taxon>Lottiidae</taxon>
        <taxon>Lottia</taxon>
    </lineage>
</organism>
<keyword evidence="2" id="KW-0689">Ribosomal protein</keyword>
<dbReference type="AlphaFoldDB" id="V4BLP4"/>
<dbReference type="InterPro" id="IPR003256">
    <property type="entry name" value="Ribosomal_uL24"/>
</dbReference>
<evidence type="ECO:0000313" key="9">
    <source>
        <dbReference type="Proteomes" id="UP000030746"/>
    </source>
</evidence>
<dbReference type="PANTHER" id="PTHR12903">
    <property type="entry name" value="MITOCHONDRIAL RIBOSOMAL PROTEIN L24"/>
    <property type="match status" value="1"/>
</dbReference>
<dbReference type="Gene3D" id="2.30.30.30">
    <property type="match status" value="1"/>
</dbReference>
<dbReference type="InterPro" id="IPR014722">
    <property type="entry name" value="Rib_uL2_dom2"/>
</dbReference>
<dbReference type="CDD" id="cd06089">
    <property type="entry name" value="KOW_RPL26"/>
    <property type="match status" value="1"/>
</dbReference>
<dbReference type="GeneID" id="20232441"/>
<dbReference type="Pfam" id="PF17136">
    <property type="entry name" value="ribosomal_L24"/>
    <property type="match status" value="1"/>
</dbReference>
<gene>
    <name evidence="8" type="ORF">LOTGIDRAFT_125047</name>
</gene>
<evidence type="ECO:0000256" key="1">
    <source>
        <dbReference type="ARBA" id="ARBA00010618"/>
    </source>
</evidence>
<dbReference type="KEGG" id="lgi:LOTGIDRAFT_125047"/>
<feature type="domain" description="Large ribosomal subunit protein uL24 C-terminal" evidence="7">
    <location>
        <begin position="42"/>
        <end position="89"/>
    </location>
</feature>
<evidence type="ECO:0000256" key="3">
    <source>
        <dbReference type="ARBA" id="ARBA00023274"/>
    </source>
</evidence>
<dbReference type="InterPro" id="IPR041988">
    <property type="entry name" value="Ribosomal_uL24_KOW"/>
</dbReference>
<dbReference type="OMA" id="PPYWYKW"/>
<dbReference type="Pfam" id="PF00467">
    <property type="entry name" value="KOW"/>
    <property type="match status" value="1"/>
</dbReference>
<dbReference type="InterPro" id="IPR008991">
    <property type="entry name" value="Translation_prot_SH3-like_sf"/>
</dbReference>
<dbReference type="SUPFAM" id="SSF50104">
    <property type="entry name" value="Translation proteins SH3-like domain"/>
    <property type="match status" value="1"/>
</dbReference>
<evidence type="ECO:0000259" key="6">
    <source>
        <dbReference type="Pfam" id="PF00467"/>
    </source>
</evidence>
<name>V4BLP4_LOTGI</name>
<evidence type="ECO:0000313" key="8">
    <source>
        <dbReference type="EMBL" id="ESO89664.1"/>
    </source>
</evidence>
<evidence type="ECO:0000259" key="7">
    <source>
        <dbReference type="Pfam" id="PF17136"/>
    </source>
</evidence>
<feature type="non-terminal residue" evidence="8">
    <location>
        <position position="1"/>
    </location>
</feature>
<dbReference type="GO" id="GO:0003723">
    <property type="term" value="F:RNA binding"/>
    <property type="evidence" value="ECO:0007669"/>
    <property type="project" value="InterPro"/>
</dbReference>
<dbReference type="OrthoDB" id="359154at2759"/>
<accession>V4BLP4</accession>
<keyword evidence="3" id="KW-0687">Ribonucleoprotein</keyword>
<dbReference type="InterPro" id="IPR057264">
    <property type="entry name" value="Ribosomal_uL24_C"/>
</dbReference>
<evidence type="ECO:0000256" key="5">
    <source>
        <dbReference type="ARBA" id="ARBA00035357"/>
    </source>
</evidence>
<dbReference type="HOGENOM" id="CLU_093315_0_1_1"/>
<dbReference type="STRING" id="225164.V4BLP4"/>
<dbReference type="GO" id="GO:0006412">
    <property type="term" value="P:translation"/>
    <property type="evidence" value="ECO:0007669"/>
    <property type="project" value="InterPro"/>
</dbReference>
<evidence type="ECO:0000256" key="4">
    <source>
        <dbReference type="ARBA" id="ARBA00035283"/>
    </source>
</evidence>
<dbReference type="RefSeq" id="XP_009059716.1">
    <property type="nucleotide sequence ID" value="XM_009061468.1"/>
</dbReference>
<keyword evidence="9" id="KW-1185">Reference proteome</keyword>